<sequence>MGAAISLTTPPAPTEALDRLRWALRDGLLVAHRDLTHWVREPQLIAWGLLFPVMFVLLFAYVLGSGIVVPGGGSYREFLMPGMFAQTMAFGIGETIASVQADSARGVTDRFRSMPLAPSAVVVGRSLANLVYSALSLVLMIGCGLAIGWRWRSSLGDALAAVGILLLLRFAFLWIGIILGLKATSAEMANSIFALLYPVTMLSNAFVAPELMPGWLGTVAAWNPLSSTITATRQLFGNPGVEASGWLAENAVLMAVVWPLAITVVSLPLAVRAYQRLSR</sequence>
<dbReference type="InterPro" id="IPR047817">
    <property type="entry name" value="ABC2_TM_bact-type"/>
</dbReference>
<dbReference type="InterPro" id="IPR051784">
    <property type="entry name" value="Nod_factor_ABC_transporter"/>
</dbReference>
<evidence type="ECO:0000256" key="1">
    <source>
        <dbReference type="ARBA" id="ARBA00004141"/>
    </source>
</evidence>
<feature type="transmembrane region" description="Helical" evidence="5">
    <location>
        <begin position="158"/>
        <end position="181"/>
    </location>
</feature>
<comment type="caution">
    <text evidence="5">Lacks conserved residue(s) required for the propagation of feature annotation.</text>
</comment>
<feature type="transmembrane region" description="Helical" evidence="5">
    <location>
        <begin position="251"/>
        <end position="271"/>
    </location>
</feature>
<accession>A0A6J4IN06</accession>
<feature type="transmembrane region" description="Helical" evidence="5">
    <location>
        <begin position="188"/>
        <end position="207"/>
    </location>
</feature>
<dbReference type="GO" id="GO:0043190">
    <property type="term" value="C:ATP-binding cassette (ABC) transporter complex"/>
    <property type="evidence" value="ECO:0007669"/>
    <property type="project" value="InterPro"/>
</dbReference>
<dbReference type="InterPro" id="IPR000412">
    <property type="entry name" value="ABC_2_transport"/>
</dbReference>
<feature type="transmembrane region" description="Helical" evidence="5">
    <location>
        <begin position="130"/>
        <end position="152"/>
    </location>
</feature>
<dbReference type="AlphaFoldDB" id="A0A6J4IN06"/>
<evidence type="ECO:0000256" key="3">
    <source>
        <dbReference type="ARBA" id="ARBA00022989"/>
    </source>
</evidence>
<organism evidence="7">
    <name type="scientific">uncultured Acidimicrobiales bacterium</name>
    <dbReference type="NCBI Taxonomy" id="310071"/>
    <lineage>
        <taxon>Bacteria</taxon>
        <taxon>Bacillati</taxon>
        <taxon>Actinomycetota</taxon>
        <taxon>Acidimicrobiia</taxon>
        <taxon>Acidimicrobiales</taxon>
        <taxon>environmental samples</taxon>
    </lineage>
</organism>
<keyword evidence="3 5" id="KW-1133">Transmembrane helix</keyword>
<feature type="transmembrane region" description="Helical" evidence="5">
    <location>
        <begin position="44"/>
        <end position="69"/>
    </location>
</feature>
<evidence type="ECO:0000256" key="5">
    <source>
        <dbReference type="RuleBase" id="RU361157"/>
    </source>
</evidence>
<dbReference type="PROSITE" id="PS51012">
    <property type="entry name" value="ABC_TM2"/>
    <property type="match status" value="1"/>
</dbReference>
<keyword evidence="5" id="KW-0813">Transport</keyword>
<keyword evidence="2 5" id="KW-0812">Transmembrane</keyword>
<feature type="domain" description="ABC transmembrane type-2" evidence="6">
    <location>
        <begin position="43"/>
        <end position="277"/>
    </location>
</feature>
<protein>
    <recommendedName>
        <fullName evidence="5">Transport permease protein</fullName>
    </recommendedName>
</protein>
<dbReference type="GO" id="GO:0140359">
    <property type="term" value="F:ABC-type transporter activity"/>
    <property type="evidence" value="ECO:0007669"/>
    <property type="project" value="InterPro"/>
</dbReference>
<keyword evidence="4 5" id="KW-0472">Membrane</keyword>
<gene>
    <name evidence="7" type="ORF">AVDCRST_MAG50-2444</name>
</gene>
<evidence type="ECO:0000259" key="6">
    <source>
        <dbReference type="PROSITE" id="PS51012"/>
    </source>
</evidence>
<comment type="similarity">
    <text evidence="5">Belongs to the ABC-2 integral membrane protein family.</text>
</comment>
<dbReference type="PIRSF" id="PIRSF006648">
    <property type="entry name" value="DrrB"/>
    <property type="match status" value="1"/>
</dbReference>
<dbReference type="EMBL" id="CADCTF010000116">
    <property type="protein sequence ID" value="CAA9255235.1"/>
    <property type="molecule type" value="Genomic_DNA"/>
</dbReference>
<reference evidence="7" key="1">
    <citation type="submission" date="2020-02" db="EMBL/GenBank/DDBJ databases">
        <authorList>
            <person name="Meier V. D."/>
        </authorList>
    </citation>
    <scope>NUCLEOTIDE SEQUENCE</scope>
    <source>
        <strain evidence="7">AVDCRST_MAG50</strain>
    </source>
</reference>
<evidence type="ECO:0000256" key="4">
    <source>
        <dbReference type="ARBA" id="ARBA00023136"/>
    </source>
</evidence>
<keyword evidence="5" id="KW-1003">Cell membrane</keyword>
<name>A0A6J4IN06_9ACTN</name>
<proteinExistence type="inferred from homology"/>
<comment type="subcellular location">
    <subcellularLocation>
        <location evidence="5">Cell membrane</location>
        <topology evidence="5">Multi-pass membrane protein</topology>
    </subcellularLocation>
    <subcellularLocation>
        <location evidence="1">Membrane</location>
        <topology evidence="1">Multi-pass membrane protein</topology>
    </subcellularLocation>
</comment>
<evidence type="ECO:0000256" key="2">
    <source>
        <dbReference type="ARBA" id="ARBA00022692"/>
    </source>
</evidence>
<dbReference type="InterPro" id="IPR013525">
    <property type="entry name" value="ABC2_TM"/>
</dbReference>
<dbReference type="PANTHER" id="PTHR43229:SF2">
    <property type="entry name" value="NODULATION PROTEIN J"/>
    <property type="match status" value="1"/>
</dbReference>
<dbReference type="Pfam" id="PF01061">
    <property type="entry name" value="ABC2_membrane"/>
    <property type="match status" value="1"/>
</dbReference>
<dbReference type="PANTHER" id="PTHR43229">
    <property type="entry name" value="NODULATION PROTEIN J"/>
    <property type="match status" value="1"/>
</dbReference>
<evidence type="ECO:0000313" key="7">
    <source>
        <dbReference type="EMBL" id="CAA9255235.1"/>
    </source>
</evidence>